<evidence type="ECO:0000256" key="6">
    <source>
        <dbReference type="ARBA" id="ARBA00023002"/>
    </source>
</evidence>
<dbReference type="PANTHER" id="PTHR32361:SF9">
    <property type="entry name" value="FERRIC REDUCTASE TRANSMEMBRANE COMPONENT 3-RELATED"/>
    <property type="match status" value="1"/>
</dbReference>
<dbReference type="InterPro" id="IPR051410">
    <property type="entry name" value="Ferric/Cupric_Reductase"/>
</dbReference>
<dbReference type="GO" id="GO:0006879">
    <property type="term" value="P:intracellular iron ion homeostasis"/>
    <property type="evidence" value="ECO:0007669"/>
    <property type="project" value="TreeGrafter"/>
</dbReference>
<proteinExistence type="inferred from homology"/>
<dbReference type="AlphaFoldDB" id="E5R0A2"/>
<organism evidence="14">
    <name type="scientific">Arthroderma gypseum (strain ATCC MYA-4604 / CBS 118893)</name>
    <name type="common">Microsporum gypseum</name>
    <dbReference type="NCBI Taxonomy" id="535722"/>
    <lineage>
        <taxon>Eukaryota</taxon>
        <taxon>Fungi</taxon>
        <taxon>Dikarya</taxon>
        <taxon>Ascomycota</taxon>
        <taxon>Pezizomycotina</taxon>
        <taxon>Eurotiomycetes</taxon>
        <taxon>Eurotiomycetidae</taxon>
        <taxon>Onygenales</taxon>
        <taxon>Arthrodermataceae</taxon>
        <taxon>Nannizzia</taxon>
    </lineage>
</organism>
<feature type="transmembrane region" description="Helical" evidence="11">
    <location>
        <begin position="355"/>
        <end position="378"/>
    </location>
</feature>
<dbReference type="STRING" id="535722.E5R0A2"/>
<keyword evidence="8 11" id="KW-0472">Membrane</keyword>
<dbReference type="VEuPathDB" id="FungiDB:MGYG_01331"/>
<dbReference type="InterPro" id="IPR013130">
    <property type="entry name" value="Fe3_Rdtase_TM_dom"/>
</dbReference>
<feature type="domain" description="FAD-binding FR-type" evidence="12">
    <location>
        <begin position="469"/>
        <end position="626"/>
    </location>
</feature>
<dbReference type="GO" id="GO:0006826">
    <property type="term" value="P:iron ion transport"/>
    <property type="evidence" value="ECO:0007669"/>
    <property type="project" value="TreeGrafter"/>
</dbReference>
<dbReference type="FunCoup" id="E5R0A2">
    <property type="interactions" value="353"/>
</dbReference>
<dbReference type="RefSeq" id="XP_003177250.1">
    <property type="nucleotide sequence ID" value="XM_003177202.1"/>
</dbReference>
<dbReference type="Pfam" id="PF08030">
    <property type="entry name" value="NAD_binding_6"/>
    <property type="match status" value="1"/>
</dbReference>
<protein>
    <submittedName>
        <fullName evidence="13">Ferric-chelate reductase</fullName>
    </submittedName>
</protein>
<dbReference type="InterPro" id="IPR013121">
    <property type="entry name" value="Fe_red_NAD-bd_6"/>
</dbReference>
<keyword evidence="7" id="KW-0406">Ion transport</keyword>
<dbReference type="GO" id="GO:0000293">
    <property type="term" value="F:ferric-chelate reductase activity"/>
    <property type="evidence" value="ECO:0007669"/>
    <property type="project" value="TreeGrafter"/>
</dbReference>
<evidence type="ECO:0000256" key="5">
    <source>
        <dbReference type="ARBA" id="ARBA00022989"/>
    </source>
</evidence>
<dbReference type="InParanoid" id="E5R0A2"/>
<feature type="transmembrane region" description="Helical" evidence="11">
    <location>
        <begin position="274"/>
        <end position="296"/>
    </location>
</feature>
<feature type="transmembrane region" description="Helical" evidence="11">
    <location>
        <begin position="182"/>
        <end position="206"/>
    </location>
</feature>
<feature type="region of interest" description="Disordered" evidence="10">
    <location>
        <begin position="540"/>
        <end position="576"/>
    </location>
</feature>
<evidence type="ECO:0000313" key="13">
    <source>
        <dbReference type="EMBL" id="EFQ98298.1"/>
    </source>
</evidence>
<gene>
    <name evidence="13" type="ORF">MGYG_01331</name>
</gene>
<dbReference type="OrthoDB" id="167398at2759"/>
<feature type="transmembrane region" description="Helical" evidence="11">
    <location>
        <begin position="413"/>
        <end position="437"/>
    </location>
</feature>
<evidence type="ECO:0000256" key="11">
    <source>
        <dbReference type="SAM" id="Phobius"/>
    </source>
</evidence>
<evidence type="ECO:0000256" key="2">
    <source>
        <dbReference type="ARBA" id="ARBA00006278"/>
    </source>
</evidence>
<dbReference type="PANTHER" id="PTHR32361">
    <property type="entry name" value="FERRIC/CUPRIC REDUCTASE TRANSMEMBRANE COMPONENT"/>
    <property type="match status" value="1"/>
</dbReference>
<evidence type="ECO:0000259" key="12">
    <source>
        <dbReference type="PROSITE" id="PS51384"/>
    </source>
</evidence>
<dbReference type="PROSITE" id="PS51384">
    <property type="entry name" value="FAD_FR"/>
    <property type="match status" value="1"/>
</dbReference>
<dbReference type="GeneID" id="10032575"/>
<dbReference type="Gene3D" id="3.40.50.80">
    <property type="entry name" value="Nucleotide-binding domain of ferredoxin-NADP reductase (FNR) module"/>
    <property type="match status" value="1"/>
</dbReference>
<name>E5R0A2_ARTGP</name>
<dbReference type="Proteomes" id="UP000002669">
    <property type="component" value="Unassembled WGS sequence"/>
</dbReference>
<dbReference type="InterPro" id="IPR039261">
    <property type="entry name" value="FNR_nucleotide-bd"/>
</dbReference>
<comment type="subcellular location">
    <subcellularLocation>
        <location evidence="1">Membrane</location>
        <topology evidence="1">Multi-pass membrane protein</topology>
    </subcellularLocation>
</comment>
<feature type="transmembrane region" description="Helical" evidence="11">
    <location>
        <begin position="384"/>
        <end position="406"/>
    </location>
</feature>
<comment type="similarity">
    <text evidence="2">Belongs to the ferric reductase (FRE) family.</text>
</comment>
<evidence type="ECO:0000256" key="3">
    <source>
        <dbReference type="ARBA" id="ARBA00022448"/>
    </source>
</evidence>
<dbReference type="GO" id="GO:0005886">
    <property type="term" value="C:plasma membrane"/>
    <property type="evidence" value="ECO:0007669"/>
    <property type="project" value="TreeGrafter"/>
</dbReference>
<dbReference type="CDD" id="cd06186">
    <property type="entry name" value="NOX_Duox_like_FAD_NADP"/>
    <property type="match status" value="1"/>
</dbReference>
<dbReference type="GO" id="GO:0015677">
    <property type="term" value="P:copper ion import"/>
    <property type="evidence" value="ECO:0007669"/>
    <property type="project" value="TreeGrafter"/>
</dbReference>
<keyword evidence="4 11" id="KW-0812">Transmembrane</keyword>
<dbReference type="Pfam" id="PF01794">
    <property type="entry name" value="Ferric_reduct"/>
    <property type="match status" value="1"/>
</dbReference>
<evidence type="ECO:0000256" key="10">
    <source>
        <dbReference type="SAM" id="MobiDB-lite"/>
    </source>
</evidence>
<evidence type="ECO:0000256" key="1">
    <source>
        <dbReference type="ARBA" id="ARBA00004141"/>
    </source>
</evidence>
<dbReference type="HOGENOM" id="CLU_010365_1_0_1"/>
<accession>E5R0A2</accession>
<evidence type="ECO:0000256" key="9">
    <source>
        <dbReference type="ARBA" id="ARBA00023180"/>
    </source>
</evidence>
<keyword evidence="9" id="KW-0325">Glycoprotein</keyword>
<dbReference type="OMA" id="YDGWTRH"/>
<dbReference type="InterPro" id="IPR017927">
    <property type="entry name" value="FAD-bd_FR_type"/>
</dbReference>
<dbReference type="SFLD" id="SFLDS00052">
    <property type="entry name" value="Ferric_Reductase_Domain"/>
    <property type="match status" value="1"/>
</dbReference>
<keyword evidence="14" id="KW-1185">Reference proteome</keyword>
<keyword evidence="5 11" id="KW-1133">Transmembrane helix</keyword>
<evidence type="ECO:0000256" key="4">
    <source>
        <dbReference type="ARBA" id="ARBA00022692"/>
    </source>
</evidence>
<evidence type="ECO:0000256" key="8">
    <source>
        <dbReference type="ARBA" id="ARBA00023136"/>
    </source>
</evidence>
<reference evidence="14" key="1">
    <citation type="journal article" date="2012" name="MBio">
        <title>Comparative genome analysis of Trichophyton rubrum and related dermatophytes reveals candidate genes involved in infection.</title>
        <authorList>
            <person name="Martinez D.A."/>
            <person name="Oliver B.G."/>
            <person name="Graeser Y."/>
            <person name="Goldberg J.M."/>
            <person name="Li W."/>
            <person name="Martinez-Rossi N.M."/>
            <person name="Monod M."/>
            <person name="Shelest E."/>
            <person name="Barton R.C."/>
            <person name="Birch E."/>
            <person name="Brakhage A.A."/>
            <person name="Chen Z."/>
            <person name="Gurr S.J."/>
            <person name="Heiman D."/>
            <person name="Heitman J."/>
            <person name="Kosti I."/>
            <person name="Rossi A."/>
            <person name="Saif S."/>
            <person name="Samalova M."/>
            <person name="Saunders C.W."/>
            <person name="Shea T."/>
            <person name="Summerbell R.C."/>
            <person name="Xu J."/>
            <person name="Young S."/>
            <person name="Zeng Q."/>
            <person name="Birren B.W."/>
            <person name="Cuomo C.A."/>
            <person name="White T.C."/>
        </authorList>
    </citation>
    <scope>NUCLEOTIDE SEQUENCE [LARGE SCALE GENOMIC DNA]</scope>
    <source>
        <strain evidence="14">ATCC MYA-4604 / CBS 118893</strain>
    </source>
</reference>
<keyword evidence="6" id="KW-0560">Oxidoreductase</keyword>
<feature type="compositionally biased region" description="Polar residues" evidence="10">
    <location>
        <begin position="541"/>
        <end position="554"/>
    </location>
</feature>
<sequence>MWTDFCGEYESQLYIRGTITVFRRETSTANDGKRACLIVSSKELANKELCFSAIYRAYRPIIFAGTSGKEQWAMLCQNRLKVGSMYASAKVYCQPEEILPGAAVLGAICERRISQPLLPMSDFAANLTNTNIATMRVIENGEIPKKETVDSLILISEKFFRLSLKTVTVDTIESKNRHAYGFAMYGIWGTVLVVGIIHNFFTWAFFNQLGRKGVDLEGGYALKFRNLHQVFRPLSYLSNWVQTHVAIPSVFGSYHLRTLYGCDIPTRLEAIVIFSYWLIIAVLCCVNYELFVGNLVMPTTNAQLCRYLANRTGVLAFANLPLAWMFAGRNNIFLWATGWSFRMFNIFHRQAALAATLLAIVHSIAYTALYFLIAAYQSAFREKWFSMGVVGTVAMSFLVILSCLWFRKKSYELFLLIHIALSAVIIAAMFSHVSIFSGEYDPYLWPLVAIWGFDRILRLIRIIYCNIRVRFARGGLQHTSTVAYYDKLSDIIRLEVTPAATGISQKPGRYYFLYQPFRWTGYESHPFTLGAWVETPKPVTENGSESGLSSNTVDENGKNGGLCHGTKVSNSQNPGGNSSNEIKYIFWIRPYNGWTRQLRDQCVQSGDTATSTTLLLEGPYGDTAPLWAFESVLLIVGGTGITAAVPYIQDHIRRASSTAEGTCVKNITLIWSARQASFIHDVASRELRPAFGREDFRASFYLTDKSAAPIVPSPTCTETTSSLNTTLPDGRRIDSKLKTLAADLKYDVKYGRPDTRSIILEGARSANMANSWLAVLVCGPDGLADEARDAIHYTMLQGYLHIRYIEDAYSW</sequence>
<keyword evidence="3" id="KW-0813">Transport</keyword>
<dbReference type="SFLD" id="SFLDG01168">
    <property type="entry name" value="Ferric_reductase_subgroup_(FRE"/>
    <property type="match status" value="1"/>
</dbReference>
<evidence type="ECO:0000256" key="7">
    <source>
        <dbReference type="ARBA" id="ARBA00023065"/>
    </source>
</evidence>
<evidence type="ECO:0000313" key="14">
    <source>
        <dbReference type="Proteomes" id="UP000002669"/>
    </source>
</evidence>
<dbReference type="EMBL" id="DS989822">
    <property type="protein sequence ID" value="EFQ98298.1"/>
    <property type="molecule type" value="Genomic_DNA"/>
</dbReference>
<dbReference type="SUPFAM" id="SSF52343">
    <property type="entry name" value="Ferredoxin reductase-like, C-terminal NADP-linked domain"/>
    <property type="match status" value="1"/>
</dbReference>
<dbReference type="eggNOG" id="KOG0039">
    <property type="taxonomic scope" value="Eukaryota"/>
</dbReference>